<name>A0A3B0QBP9_9BACT</name>
<accession>A0A3B0QBP9</accession>
<gene>
    <name evidence="1" type="ORF">NCTC10132_00708</name>
</gene>
<dbReference type="KEGG" id="medw:NCTC10132_00708"/>
<evidence type="ECO:0000313" key="2">
    <source>
        <dbReference type="Proteomes" id="UP000257559"/>
    </source>
</evidence>
<organism evidence="1 2">
    <name type="scientific">Mycoplasmopsis edwardii</name>
    <dbReference type="NCBI Taxonomy" id="53558"/>
    <lineage>
        <taxon>Bacteria</taxon>
        <taxon>Bacillati</taxon>
        <taxon>Mycoplasmatota</taxon>
        <taxon>Mycoplasmoidales</taxon>
        <taxon>Metamycoplasmataceae</taxon>
        <taxon>Mycoplasmopsis</taxon>
    </lineage>
</organism>
<protein>
    <submittedName>
        <fullName evidence="1">Uncharacterized protein</fullName>
    </submittedName>
</protein>
<proteinExistence type="predicted"/>
<dbReference type="EMBL" id="LS991951">
    <property type="protein sequence ID" value="SYV97343.1"/>
    <property type="molecule type" value="Genomic_DNA"/>
</dbReference>
<keyword evidence="2" id="KW-1185">Reference proteome</keyword>
<dbReference type="AlphaFoldDB" id="A0A3B0QBP9"/>
<dbReference type="Proteomes" id="UP000257559">
    <property type="component" value="Chromosome"/>
</dbReference>
<reference evidence="2" key="1">
    <citation type="submission" date="2018-06" db="EMBL/GenBank/DDBJ databases">
        <authorList>
            <consortium name="Pathogen Informatics"/>
        </authorList>
    </citation>
    <scope>NUCLEOTIDE SEQUENCE [LARGE SCALE GENOMIC DNA]</scope>
    <source>
        <strain evidence="2">NCTC10132</strain>
    </source>
</reference>
<sequence length="156" mass="18232">MVDDNRIFSYTNDNNLSVSLENNTNLNNDIFIKSVLISDTENKIGKKIIVNLNGNDYSKFLQQYQSPRLVIQKQDTTKIFIDLKQKNIENNSIEYIYYDLEENSTYTIKGISFLNKNVEYNQEFNTNLSQTKQTLSVENLNNILTNITTINLNKKW</sequence>
<feature type="non-terminal residue" evidence="1">
    <location>
        <position position="156"/>
    </location>
</feature>
<evidence type="ECO:0000313" key="1">
    <source>
        <dbReference type="EMBL" id="SYV97343.1"/>
    </source>
</evidence>